<dbReference type="HOGENOM" id="CLU_005482_2_1_1"/>
<dbReference type="PANTHER" id="PTHR31983">
    <property type="entry name" value="ENDO-1,3(4)-BETA-GLUCANASE 1"/>
    <property type="match status" value="1"/>
</dbReference>
<dbReference type="OrthoDB" id="4473401at2759"/>
<evidence type="ECO:0000256" key="8">
    <source>
        <dbReference type="ARBA" id="ARBA00023326"/>
    </source>
</evidence>
<evidence type="ECO:0000256" key="3">
    <source>
        <dbReference type="ARBA" id="ARBA00012780"/>
    </source>
</evidence>
<keyword evidence="4" id="KW-0378">Hydrolase</keyword>
<comment type="similarity">
    <text evidence="2">Belongs to the glycosyl hydrolase 81 family.</text>
</comment>
<keyword evidence="5" id="KW-0119">Carbohydrate metabolism</keyword>
<organism evidence="11 12">
    <name type="scientific">Serendipita indica (strain DSM 11827)</name>
    <name type="common">Root endophyte fungus</name>
    <name type="synonym">Piriformospora indica</name>
    <dbReference type="NCBI Taxonomy" id="1109443"/>
    <lineage>
        <taxon>Eukaryota</taxon>
        <taxon>Fungi</taxon>
        <taxon>Dikarya</taxon>
        <taxon>Basidiomycota</taxon>
        <taxon>Agaricomycotina</taxon>
        <taxon>Agaricomycetes</taxon>
        <taxon>Sebacinales</taxon>
        <taxon>Serendipitaceae</taxon>
        <taxon>Serendipita</taxon>
    </lineage>
</organism>
<dbReference type="GO" id="GO:0009986">
    <property type="term" value="C:cell surface"/>
    <property type="evidence" value="ECO:0007669"/>
    <property type="project" value="TreeGrafter"/>
</dbReference>
<dbReference type="GO" id="GO:0052861">
    <property type="term" value="F:endo-1,3(4)-beta-glucanase activity"/>
    <property type="evidence" value="ECO:0007669"/>
    <property type="project" value="InterPro"/>
</dbReference>
<keyword evidence="8" id="KW-0624">Polysaccharide degradation</keyword>
<dbReference type="Pfam" id="PF17652">
    <property type="entry name" value="Glyco_hydro81C"/>
    <property type="match status" value="1"/>
</dbReference>
<dbReference type="InterPro" id="IPR005200">
    <property type="entry name" value="Endo-beta-glucanase"/>
</dbReference>
<dbReference type="InterPro" id="IPR040451">
    <property type="entry name" value="GH81_N"/>
</dbReference>
<feature type="domain" description="Glycosyl hydrolase family 81 N-terminal" evidence="9">
    <location>
        <begin position="22"/>
        <end position="349"/>
    </location>
</feature>
<keyword evidence="7" id="KW-0961">Cell wall biogenesis/degradation</keyword>
<evidence type="ECO:0000256" key="4">
    <source>
        <dbReference type="ARBA" id="ARBA00022801"/>
    </source>
</evidence>
<dbReference type="eggNOG" id="KOG2254">
    <property type="taxonomic scope" value="Eukaryota"/>
</dbReference>
<evidence type="ECO:0000256" key="5">
    <source>
        <dbReference type="ARBA" id="ARBA00023277"/>
    </source>
</evidence>
<evidence type="ECO:0000313" key="12">
    <source>
        <dbReference type="Proteomes" id="UP000007148"/>
    </source>
</evidence>
<reference evidence="11 12" key="1">
    <citation type="journal article" date="2011" name="PLoS Pathog.">
        <title>Endophytic Life Strategies Decoded by Genome and Transcriptome Analyses of the Mutualistic Root Symbiont Piriformospora indica.</title>
        <authorList>
            <person name="Zuccaro A."/>
            <person name="Lahrmann U."/>
            <person name="Guldener U."/>
            <person name="Langen G."/>
            <person name="Pfiffi S."/>
            <person name="Biedenkopf D."/>
            <person name="Wong P."/>
            <person name="Samans B."/>
            <person name="Grimm C."/>
            <person name="Basiewicz M."/>
            <person name="Murat C."/>
            <person name="Martin F."/>
            <person name="Kogel K.H."/>
        </authorList>
    </citation>
    <scope>NUCLEOTIDE SEQUENCE [LARGE SCALE GENOMIC DNA]</scope>
    <source>
        <strain evidence="11 12">DSM 11827</strain>
    </source>
</reference>
<dbReference type="GO" id="GO:0071555">
    <property type="term" value="P:cell wall organization"/>
    <property type="evidence" value="ECO:0007669"/>
    <property type="project" value="UniProtKB-KW"/>
</dbReference>
<feature type="domain" description="Glycosyl hydrolase family 81 C-terminal" evidence="10">
    <location>
        <begin position="355"/>
        <end position="708"/>
    </location>
</feature>
<sequence>MDIFPENGHGACKPQFPARKDHPFKPVGIEEPSLARPIPTNKFYGNFLVGSRLEPTWLHPYSVWWSKSSPGFGLSVAHTEPGQRVFGPDPSQTPAQYYYNPVRIQSICFSAKEMEENTTDMSIDDPQHMSATLYFKSKANPRRQYIRFPLVQGSAFVTAEYHGISPIFASGVRFRSFQQNFVSNRRSRSTIVLEDGHTWLLYTFSESRDDQPLCLRFASNERIEGDRVFWGIIQLIKIPRHCEQASFQRLTDACAGRWATAATLNAQSLSDSVARYTIRFHTHPNSYSSQLLMYALPHHVQSFAHDSRVNKYSNFQMQSTTKGSMTAIVGDEWCFEESNLPCYIGFDPVADHGLSGEARNLLRRVVLQEAGGDPQAESNLNSMYFSGKALDKFACLCWVIAAVLGDQELAQSTLLKLKRAFARFEQNAQQFPLVYDELWGGVVARGLYDNGDWMQDFGNGCYNDHHFHYGYFIHTAAIIAKLDLLLGNGGGWYNENRGYVDTLIRDIACANEQDQFFSLSRSFDWFHGHSWAKGIFESQDSKDEESTSEDAYCSYALKLWGQVSGNKRLEHRANLMLAIQRRVFCNYFLLEDDNPNQPAQIIGNKVAGILFENKVDHTTYFGHELRYIQGIHMIPVSPISRYIRSQKFIREEWERFFANDDNTGNDGWKGILYSNLSIIDPGRAKDFFASEAFNPAWIDGGTTRAWSLAMCL</sequence>
<proteinExistence type="inferred from homology"/>
<dbReference type="InParanoid" id="G4TKR8"/>
<dbReference type="Gene3D" id="1.10.287.1170">
    <property type="entry name" value="glycoside hydrolase family 81 endo-[beta] glucanase"/>
    <property type="match status" value="1"/>
</dbReference>
<evidence type="ECO:0000259" key="9">
    <source>
        <dbReference type="Pfam" id="PF03639"/>
    </source>
</evidence>
<dbReference type="InterPro" id="IPR040720">
    <property type="entry name" value="GH81_C"/>
</dbReference>
<dbReference type="Pfam" id="PF03639">
    <property type="entry name" value="Glyco_hydro_81"/>
    <property type="match status" value="1"/>
</dbReference>
<gene>
    <name evidence="11" type="ORF">PIIN_05846</name>
</gene>
<evidence type="ECO:0000259" key="10">
    <source>
        <dbReference type="Pfam" id="PF17652"/>
    </source>
</evidence>
<keyword evidence="6" id="KW-0326">Glycosidase</keyword>
<accession>G4TKR8</accession>
<keyword evidence="12" id="KW-1185">Reference proteome</keyword>
<dbReference type="AlphaFoldDB" id="G4TKR8"/>
<dbReference type="PANTHER" id="PTHR31983:SF0">
    <property type="entry name" value="GLUCAN ENDO-1,3-BETA-D-GLUCOSIDASE 2"/>
    <property type="match status" value="1"/>
</dbReference>
<dbReference type="OMA" id="DTMFAYA"/>
<dbReference type="EC" id="3.2.1.39" evidence="3"/>
<comment type="catalytic activity">
    <reaction evidence="1">
        <text>Hydrolysis of (1-&gt;3)-beta-D-glucosidic linkages in (1-&gt;3)-beta-D-glucans.</text>
        <dbReference type="EC" id="3.2.1.39"/>
    </reaction>
</comment>
<protein>
    <recommendedName>
        <fullName evidence="3">glucan endo-1,3-beta-D-glucosidase</fullName>
        <ecNumber evidence="3">3.2.1.39</ecNumber>
    </recommendedName>
</protein>
<dbReference type="Gene3D" id="1.20.5.420">
    <property type="entry name" value="Immunoglobulin FC, subunit C"/>
    <property type="match status" value="1"/>
</dbReference>
<dbReference type="STRING" id="1109443.G4TKR8"/>
<name>G4TKR8_SERID</name>
<dbReference type="FunCoup" id="G4TKR8">
    <property type="interactions" value="48"/>
</dbReference>
<evidence type="ECO:0000256" key="6">
    <source>
        <dbReference type="ARBA" id="ARBA00023295"/>
    </source>
</evidence>
<dbReference type="GO" id="GO:0042973">
    <property type="term" value="F:glucan endo-1,3-beta-D-glucosidase activity"/>
    <property type="evidence" value="ECO:0007669"/>
    <property type="project" value="UniProtKB-EC"/>
</dbReference>
<dbReference type="Gene3D" id="2.70.98.30">
    <property type="entry name" value="Golgi alpha-mannosidase II, domain 4"/>
    <property type="match status" value="1"/>
</dbReference>
<dbReference type="Proteomes" id="UP000007148">
    <property type="component" value="Unassembled WGS sequence"/>
</dbReference>
<comment type="caution">
    <text evidence="11">The sequence shown here is derived from an EMBL/GenBank/DDBJ whole genome shotgun (WGS) entry which is preliminary data.</text>
</comment>
<evidence type="ECO:0000313" key="11">
    <source>
        <dbReference type="EMBL" id="CCA71911.1"/>
    </source>
</evidence>
<dbReference type="EMBL" id="CAFZ01000139">
    <property type="protein sequence ID" value="CCA71911.1"/>
    <property type="molecule type" value="Genomic_DNA"/>
</dbReference>
<evidence type="ECO:0000256" key="7">
    <source>
        <dbReference type="ARBA" id="ARBA00023316"/>
    </source>
</evidence>
<dbReference type="PROSITE" id="PS52008">
    <property type="entry name" value="GH81"/>
    <property type="match status" value="1"/>
</dbReference>
<evidence type="ECO:0000256" key="1">
    <source>
        <dbReference type="ARBA" id="ARBA00000382"/>
    </source>
</evidence>
<evidence type="ECO:0000256" key="2">
    <source>
        <dbReference type="ARBA" id="ARBA00010730"/>
    </source>
</evidence>
<dbReference type="GO" id="GO:0000272">
    <property type="term" value="P:polysaccharide catabolic process"/>
    <property type="evidence" value="ECO:0007669"/>
    <property type="project" value="UniProtKB-KW"/>
</dbReference>